<keyword evidence="2" id="KW-1185">Reference proteome</keyword>
<accession>A0A2P2E7U0</accession>
<evidence type="ECO:0000313" key="1">
    <source>
        <dbReference type="EMBL" id="GBF57128.1"/>
    </source>
</evidence>
<dbReference type="Proteomes" id="UP000245086">
    <property type="component" value="Unassembled WGS sequence"/>
</dbReference>
<organism evidence="1 2">
    <name type="scientific">Candidatus Phycosocius bacilliformis</name>
    <dbReference type="NCBI Taxonomy" id="1445552"/>
    <lineage>
        <taxon>Bacteria</taxon>
        <taxon>Pseudomonadati</taxon>
        <taxon>Pseudomonadota</taxon>
        <taxon>Alphaproteobacteria</taxon>
        <taxon>Caulobacterales</taxon>
        <taxon>Caulobacterales incertae sedis</taxon>
        <taxon>Candidatus Phycosocius</taxon>
    </lineage>
</organism>
<evidence type="ECO:0000313" key="2">
    <source>
        <dbReference type="Proteomes" id="UP000245086"/>
    </source>
</evidence>
<reference evidence="1 2" key="1">
    <citation type="journal article" date="2018" name="Genome Announc.">
        <title>Draft Genome Sequence of "Candidatus Phycosocius bacilliformis," an Alphaproteobacterial Ectosymbiont of the Hydrocarbon-Producing Green Alga Botryococcus braunii.</title>
        <authorList>
            <person name="Tanabe Y."/>
            <person name="Yamaguchi H."/>
            <person name="Watanabe M.M."/>
        </authorList>
    </citation>
    <scope>NUCLEOTIDE SEQUENCE [LARGE SCALE GENOMIC DNA]</scope>
    <source>
        <strain evidence="1 2">BOTRYCO-2</strain>
    </source>
</reference>
<proteinExistence type="predicted"/>
<gene>
    <name evidence="1" type="ORF">PbB2_00788</name>
</gene>
<dbReference type="RefSeq" id="WP_108984010.1">
    <property type="nucleotide sequence ID" value="NZ_BFBR01000002.1"/>
</dbReference>
<sequence>MNAALITVLMAAIGTALLAFVGFKLGLNVERRLKDSDEVIAAVCAYVGTEANYHIVMSNNHRAALAYGDDQSGYVVTVLGDKRLVRSLHDAKIMVVAPDRLYVSFADLGFEPVHIHAEKAAITAALAGLGRREAT</sequence>
<comment type="caution">
    <text evidence="1">The sequence shown here is derived from an EMBL/GenBank/DDBJ whole genome shotgun (WGS) entry which is preliminary data.</text>
</comment>
<dbReference type="OrthoDB" id="9841836at2"/>
<dbReference type="AlphaFoldDB" id="A0A2P2E7U0"/>
<protein>
    <submittedName>
        <fullName evidence="1">Uncharacterized protein</fullName>
    </submittedName>
</protein>
<name>A0A2P2E7U0_9PROT</name>
<dbReference type="EMBL" id="BFBR01000002">
    <property type="protein sequence ID" value="GBF57128.1"/>
    <property type="molecule type" value="Genomic_DNA"/>
</dbReference>